<evidence type="ECO:0000313" key="2">
    <source>
        <dbReference type="Proteomes" id="UP000440965"/>
    </source>
</evidence>
<gene>
    <name evidence="1" type="ORF">F9Z43_10440</name>
</gene>
<proteinExistence type="predicted"/>
<comment type="caution">
    <text evidence="1">The sequence shown here is derived from an EMBL/GenBank/DDBJ whole genome shotgun (WGS) entry which is preliminary data.</text>
</comment>
<name>A0A7X3JR79_9PSED</name>
<reference evidence="1 2" key="1">
    <citation type="submission" date="2019-10" db="EMBL/GenBank/DDBJ databases">
        <title>XDR Pseudomonas monteilii producing IMP-16 from LCR.</title>
        <authorList>
            <person name="Ballaben A."/>
            <person name="Doi Y."/>
        </authorList>
    </citation>
    <scope>NUCLEOTIDE SEQUENCE [LARGE SCALE GENOMIC DNA]</scope>
    <source>
        <strain evidence="1 2">597/14</strain>
    </source>
</reference>
<sequence>MIQYTGKVFSQLSLGINVPSIKDARLLPPPAEQMAELRRDFMDVEISPTEYLAHNVRFFTAKTNTHLLYCFTNLTDEKIEFDTLAQEGIVPIQPNEAVILAAIPDASIARSPATSLAQLEQEILFQQEDTAYKGHALNDLLPFFETMHFFVVHDNSQHQGKETKDLAYLISSHDSSIINPNLHIFLPEFRGLLSHPGRFMKQNIFWSMTAAHYKHVFLELYRCIENIYSFPHAFALKIRMGLTLASYEIARHCADELGWKRKEESSLIKIFNLIPTPTLTPLITANISNLDGSHFTFTNPTEEEASKKTLAKLIYKIRNQMVHQFEVNKEIQITAETWIDLIKLLIPIIDHVYTAHAAELPN</sequence>
<dbReference type="EMBL" id="WEIK01000007">
    <property type="protein sequence ID" value="MVF49731.1"/>
    <property type="molecule type" value="Genomic_DNA"/>
</dbReference>
<accession>A0A7X3JR79</accession>
<protein>
    <recommendedName>
        <fullName evidence="3">Apea-like HEPN domain-containing protein</fullName>
    </recommendedName>
</protein>
<organism evidence="1 2">
    <name type="scientific">Pseudomonas monteilii</name>
    <dbReference type="NCBI Taxonomy" id="76759"/>
    <lineage>
        <taxon>Bacteria</taxon>
        <taxon>Pseudomonadati</taxon>
        <taxon>Pseudomonadota</taxon>
        <taxon>Gammaproteobacteria</taxon>
        <taxon>Pseudomonadales</taxon>
        <taxon>Pseudomonadaceae</taxon>
        <taxon>Pseudomonas</taxon>
    </lineage>
</organism>
<evidence type="ECO:0000313" key="1">
    <source>
        <dbReference type="EMBL" id="MVF49731.1"/>
    </source>
</evidence>
<evidence type="ECO:0008006" key="3">
    <source>
        <dbReference type="Google" id="ProtNLM"/>
    </source>
</evidence>
<dbReference type="RefSeq" id="WP_156867303.1">
    <property type="nucleotide sequence ID" value="NZ_WEIK01000007.1"/>
</dbReference>
<dbReference type="Proteomes" id="UP000440965">
    <property type="component" value="Unassembled WGS sequence"/>
</dbReference>
<dbReference type="AlphaFoldDB" id="A0A7X3JR79"/>